<sequence>MKPIISFGIYFCAMFLMSYYFVEMSFIKSIQFFSIITVIHIAMGLIDKFYKGKQST</sequence>
<proteinExistence type="predicted"/>
<dbReference type="AlphaFoldDB" id="A0A1I2ET00"/>
<feature type="transmembrane region" description="Helical" evidence="1">
    <location>
        <begin position="7"/>
        <end position="26"/>
    </location>
</feature>
<dbReference type="Proteomes" id="UP000198855">
    <property type="component" value="Unassembled WGS sequence"/>
</dbReference>
<reference evidence="3" key="1">
    <citation type="submission" date="2016-10" db="EMBL/GenBank/DDBJ databases">
        <authorList>
            <person name="Varghese N."/>
            <person name="Submissions S."/>
        </authorList>
    </citation>
    <scope>NUCLEOTIDE SEQUENCE [LARGE SCALE GENOMIC DNA]</scope>
    <source>
        <strain evidence="3">CGMCC 1.10784</strain>
    </source>
</reference>
<keyword evidence="3" id="KW-1185">Reference proteome</keyword>
<keyword evidence="1" id="KW-1133">Transmembrane helix</keyword>
<keyword evidence="1" id="KW-0472">Membrane</keyword>
<protein>
    <submittedName>
        <fullName evidence="2">Uncharacterized protein</fullName>
    </submittedName>
</protein>
<evidence type="ECO:0000256" key="1">
    <source>
        <dbReference type="SAM" id="Phobius"/>
    </source>
</evidence>
<accession>A0A1I2ET00</accession>
<feature type="transmembrane region" description="Helical" evidence="1">
    <location>
        <begin position="32"/>
        <end position="50"/>
    </location>
</feature>
<evidence type="ECO:0000313" key="3">
    <source>
        <dbReference type="Proteomes" id="UP000198855"/>
    </source>
</evidence>
<evidence type="ECO:0000313" key="2">
    <source>
        <dbReference type="EMBL" id="SFE96182.1"/>
    </source>
</evidence>
<name>A0A1I2ET00_9BACL</name>
<dbReference type="EMBL" id="FOMT01000005">
    <property type="protein sequence ID" value="SFE96182.1"/>
    <property type="molecule type" value="Genomic_DNA"/>
</dbReference>
<gene>
    <name evidence="2" type="ORF">SAMN05216378_4507</name>
</gene>
<organism evidence="2 3">
    <name type="scientific">Paenibacillus catalpae</name>
    <dbReference type="NCBI Taxonomy" id="1045775"/>
    <lineage>
        <taxon>Bacteria</taxon>
        <taxon>Bacillati</taxon>
        <taxon>Bacillota</taxon>
        <taxon>Bacilli</taxon>
        <taxon>Bacillales</taxon>
        <taxon>Paenibacillaceae</taxon>
        <taxon>Paenibacillus</taxon>
    </lineage>
</organism>
<keyword evidence="1" id="KW-0812">Transmembrane</keyword>